<feature type="non-terminal residue" evidence="1">
    <location>
        <position position="90"/>
    </location>
</feature>
<accession>A0ACA9QBP6</accession>
<comment type="caution">
    <text evidence="1">The sequence shown here is derived from an EMBL/GenBank/DDBJ whole genome shotgun (WGS) entry which is preliminary data.</text>
</comment>
<keyword evidence="2" id="KW-1185">Reference proteome</keyword>
<organism evidence="1 2">
    <name type="scientific">Dentiscutata heterogama</name>
    <dbReference type="NCBI Taxonomy" id="1316150"/>
    <lineage>
        <taxon>Eukaryota</taxon>
        <taxon>Fungi</taxon>
        <taxon>Fungi incertae sedis</taxon>
        <taxon>Mucoromycota</taxon>
        <taxon>Glomeromycotina</taxon>
        <taxon>Glomeromycetes</taxon>
        <taxon>Diversisporales</taxon>
        <taxon>Gigasporaceae</taxon>
        <taxon>Dentiscutata</taxon>
    </lineage>
</organism>
<evidence type="ECO:0000313" key="1">
    <source>
        <dbReference type="EMBL" id="CAG8738636.1"/>
    </source>
</evidence>
<proteinExistence type="predicted"/>
<feature type="non-terminal residue" evidence="1">
    <location>
        <position position="1"/>
    </location>
</feature>
<dbReference type="Proteomes" id="UP000789702">
    <property type="component" value="Unassembled WGS sequence"/>
</dbReference>
<evidence type="ECO:0000313" key="2">
    <source>
        <dbReference type="Proteomes" id="UP000789702"/>
    </source>
</evidence>
<sequence length="90" mass="10041">PTKITITKQPTKTITNIDNQKKQTKVTTAKVVEQITPASDKPIDTKDDKSLQISSETKESDQIIIIEEIDESEEALIAEWLIGTGLTFKQ</sequence>
<reference evidence="1" key="1">
    <citation type="submission" date="2021-06" db="EMBL/GenBank/DDBJ databases">
        <authorList>
            <person name="Kallberg Y."/>
            <person name="Tangrot J."/>
            <person name="Rosling A."/>
        </authorList>
    </citation>
    <scope>NUCLEOTIDE SEQUENCE</scope>
    <source>
        <strain evidence="1">IL203A</strain>
    </source>
</reference>
<dbReference type="EMBL" id="CAJVPU010040128">
    <property type="protein sequence ID" value="CAG8738636.1"/>
    <property type="molecule type" value="Genomic_DNA"/>
</dbReference>
<protein>
    <submittedName>
        <fullName evidence="1">687_t:CDS:1</fullName>
    </submittedName>
</protein>
<gene>
    <name evidence="1" type="ORF">DHETER_LOCUS13910</name>
</gene>
<name>A0ACA9QBP6_9GLOM</name>